<keyword evidence="5" id="KW-0999">Mitochondrion inner membrane</keyword>
<evidence type="ECO:0000256" key="8">
    <source>
        <dbReference type="PROSITE-ProRule" id="PRU00282"/>
    </source>
</evidence>
<dbReference type="EMBL" id="CAJJDN010000052">
    <property type="protein sequence ID" value="CAD8088278.1"/>
    <property type="molecule type" value="Genomic_DNA"/>
</dbReference>
<evidence type="ECO:0000313" key="10">
    <source>
        <dbReference type="EMBL" id="CAD8088278.1"/>
    </source>
</evidence>
<proteinExistence type="inferred from homology"/>
<comment type="caution">
    <text evidence="10">The sequence shown here is derived from an EMBL/GenBank/DDBJ whole genome shotgun (WGS) entry which is preliminary data.</text>
</comment>
<dbReference type="AlphaFoldDB" id="A0A8S1N632"/>
<evidence type="ECO:0000256" key="9">
    <source>
        <dbReference type="RuleBase" id="RU000488"/>
    </source>
</evidence>
<feature type="repeat" description="Solcar" evidence="8">
    <location>
        <begin position="1"/>
        <end position="91"/>
    </location>
</feature>
<reference evidence="10" key="1">
    <citation type="submission" date="2021-01" db="EMBL/GenBank/DDBJ databases">
        <authorList>
            <consortium name="Genoscope - CEA"/>
            <person name="William W."/>
        </authorList>
    </citation>
    <scope>NUCLEOTIDE SEQUENCE</scope>
</reference>
<accession>A0A8S1N632</accession>
<keyword evidence="3 9" id="KW-0813">Transport</keyword>
<dbReference type="InterPro" id="IPR051508">
    <property type="entry name" value="Mito_Carrier_Antiporter"/>
</dbReference>
<evidence type="ECO:0000256" key="7">
    <source>
        <dbReference type="ARBA" id="ARBA00023128"/>
    </source>
</evidence>
<evidence type="ECO:0000256" key="1">
    <source>
        <dbReference type="ARBA" id="ARBA00004448"/>
    </source>
</evidence>
<keyword evidence="8" id="KW-0472">Membrane</keyword>
<dbReference type="PANTHER" id="PTHR45928">
    <property type="entry name" value="RE38146P"/>
    <property type="match status" value="1"/>
</dbReference>
<dbReference type="InterPro" id="IPR018108">
    <property type="entry name" value="MCP_transmembrane"/>
</dbReference>
<keyword evidence="6" id="KW-1133">Transmembrane helix</keyword>
<comment type="similarity">
    <text evidence="2 9">Belongs to the mitochondrial carrier (TC 2.A.29) family.</text>
</comment>
<dbReference type="Pfam" id="PF00153">
    <property type="entry name" value="Mito_carr"/>
    <property type="match status" value="1"/>
</dbReference>
<protein>
    <submittedName>
        <fullName evidence="10">Uncharacterized protein</fullName>
    </submittedName>
</protein>
<gene>
    <name evidence="10" type="ORF">PSON_ATCC_30995.1.T0520272</name>
</gene>
<dbReference type="OrthoDB" id="6703404at2759"/>
<evidence type="ECO:0000256" key="2">
    <source>
        <dbReference type="ARBA" id="ARBA00006375"/>
    </source>
</evidence>
<evidence type="ECO:0000256" key="5">
    <source>
        <dbReference type="ARBA" id="ARBA00022792"/>
    </source>
</evidence>
<organism evidence="10 11">
    <name type="scientific">Paramecium sonneborni</name>
    <dbReference type="NCBI Taxonomy" id="65129"/>
    <lineage>
        <taxon>Eukaryota</taxon>
        <taxon>Sar</taxon>
        <taxon>Alveolata</taxon>
        <taxon>Ciliophora</taxon>
        <taxon>Intramacronucleata</taxon>
        <taxon>Oligohymenophorea</taxon>
        <taxon>Peniculida</taxon>
        <taxon>Parameciidae</taxon>
        <taxon>Paramecium</taxon>
    </lineage>
</organism>
<dbReference type="PROSITE" id="PS50920">
    <property type="entry name" value="SOLCAR"/>
    <property type="match status" value="1"/>
</dbReference>
<keyword evidence="7" id="KW-0496">Mitochondrion</keyword>
<evidence type="ECO:0000313" key="11">
    <source>
        <dbReference type="Proteomes" id="UP000692954"/>
    </source>
</evidence>
<dbReference type="Proteomes" id="UP000692954">
    <property type="component" value="Unassembled WGS sequence"/>
</dbReference>
<comment type="subcellular location">
    <subcellularLocation>
        <location evidence="1">Mitochondrion inner membrane</location>
        <topology evidence="1">Multi-pass membrane protein</topology>
    </subcellularLocation>
</comment>
<sequence length="127" mass="14221">MDAVLNGAIARATTILITNPFDLAKTRLQAQGELVAEDHFKTTYSGVINTLMKTSQSEGLFGVQKGLQAALVLQVIMNGLRFGTYEIVNDIANKYLYLYNSYGYVKVFRILKNIKYEDQVLCPVHLI</sequence>
<keyword evidence="4" id="KW-0677">Repeat</keyword>
<evidence type="ECO:0000256" key="6">
    <source>
        <dbReference type="ARBA" id="ARBA00022989"/>
    </source>
</evidence>
<keyword evidence="8 9" id="KW-0812">Transmembrane</keyword>
<keyword evidence="11" id="KW-1185">Reference proteome</keyword>
<name>A0A8S1N632_9CILI</name>
<evidence type="ECO:0000256" key="3">
    <source>
        <dbReference type="ARBA" id="ARBA00022448"/>
    </source>
</evidence>
<evidence type="ECO:0000256" key="4">
    <source>
        <dbReference type="ARBA" id="ARBA00022737"/>
    </source>
</evidence>
<dbReference type="PANTHER" id="PTHR45928:SF1">
    <property type="entry name" value="RE38146P"/>
    <property type="match status" value="1"/>
</dbReference>
<dbReference type="GO" id="GO:0005743">
    <property type="term" value="C:mitochondrial inner membrane"/>
    <property type="evidence" value="ECO:0007669"/>
    <property type="project" value="UniProtKB-SubCell"/>
</dbReference>